<dbReference type="GO" id="GO:0050427">
    <property type="term" value="P:3'-phosphoadenosine 5'-phosphosulfate metabolic process"/>
    <property type="evidence" value="ECO:0007669"/>
    <property type="project" value="TreeGrafter"/>
</dbReference>
<dbReference type="GO" id="GO:0000287">
    <property type="term" value="F:magnesium ion binding"/>
    <property type="evidence" value="ECO:0007669"/>
    <property type="project" value="InterPro"/>
</dbReference>
<dbReference type="PRINTS" id="PR00377">
    <property type="entry name" value="IMPHPHTASES"/>
</dbReference>
<dbReference type="EMBL" id="UOEC01000091">
    <property type="protein sequence ID" value="VAV91498.1"/>
    <property type="molecule type" value="Genomic_DNA"/>
</dbReference>
<dbReference type="Pfam" id="PF00459">
    <property type="entry name" value="Inositol_P"/>
    <property type="match status" value="1"/>
</dbReference>
<keyword evidence="1" id="KW-0378">Hydrolase</keyword>
<dbReference type="HAMAP" id="MF_02095">
    <property type="entry name" value="CysQ"/>
    <property type="match status" value="1"/>
</dbReference>
<sequence length="294" mass="31514">MSQSVVQRVWFTNSESKGVKLTLNEKDTPPENLRSLTAIAIEAGAVIMAIYAKPVEVTLKDDRSPVTRADVEAEAVILKGLAEFDPQTPVIAEEAVAGGKKPVAAPRFYLVDPLDGTKEFISRNGEFTVNIAVIENGRPVTGVIFAPAIGRLFCGTLEPDGKPEGKQGAWQASFSVGDDLADITWQKFSTPALPLQDVVAVASRSHRDQQTQDWLAEKGVKNIVSAGSSLKFCLIATGEAHLYPRFGRTMEWDTGAGHAIVVAAGGKVVTLDGTPLEYGKEQRGFDNPAFFASA</sequence>
<dbReference type="InterPro" id="IPR000760">
    <property type="entry name" value="Inositol_monophosphatase-like"/>
</dbReference>
<dbReference type="NCBIfam" id="TIGR01331">
    <property type="entry name" value="bisphos_cysQ"/>
    <property type="match status" value="1"/>
</dbReference>
<dbReference type="SUPFAM" id="SSF56655">
    <property type="entry name" value="Carbohydrate phosphatase"/>
    <property type="match status" value="1"/>
</dbReference>
<accession>A0A3B0RSZ7</accession>
<dbReference type="EC" id="3.1.3.7" evidence="1"/>
<dbReference type="GO" id="GO:0008441">
    <property type="term" value="F:3'(2'),5'-bisphosphate nucleotidase activity"/>
    <property type="evidence" value="ECO:0007669"/>
    <property type="project" value="UniProtKB-EC"/>
</dbReference>
<dbReference type="AlphaFoldDB" id="A0A3B0RSZ7"/>
<dbReference type="InterPro" id="IPR050725">
    <property type="entry name" value="CysQ/Inositol_MonoPase"/>
</dbReference>
<gene>
    <name evidence="1" type="ORF">MNBD_ALPHA08-912</name>
</gene>
<dbReference type="InterPro" id="IPR006240">
    <property type="entry name" value="CysQ"/>
</dbReference>
<name>A0A3B0RSZ7_9ZZZZ</name>
<dbReference type="Gene3D" id="3.40.190.80">
    <property type="match status" value="1"/>
</dbReference>
<dbReference type="GO" id="GO:0000103">
    <property type="term" value="P:sulfate assimilation"/>
    <property type="evidence" value="ECO:0007669"/>
    <property type="project" value="TreeGrafter"/>
</dbReference>
<evidence type="ECO:0000313" key="1">
    <source>
        <dbReference type="EMBL" id="VAV91498.1"/>
    </source>
</evidence>
<dbReference type="PANTHER" id="PTHR43028:SF5">
    <property type="entry name" value="3'(2'),5'-BISPHOSPHATE NUCLEOTIDASE 1"/>
    <property type="match status" value="1"/>
</dbReference>
<reference evidence="1" key="1">
    <citation type="submission" date="2018-06" db="EMBL/GenBank/DDBJ databases">
        <authorList>
            <person name="Zhirakovskaya E."/>
        </authorList>
    </citation>
    <scope>NUCLEOTIDE SEQUENCE</scope>
</reference>
<proteinExistence type="inferred from homology"/>
<dbReference type="PANTHER" id="PTHR43028">
    <property type="entry name" value="3'(2'),5'-BISPHOSPHATE NUCLEOTIDASE 1"/>
    <property type="match status" value="1"/>
</dbReference>
<protein>
    <submittedName>
        <fullName evidence="1">3'(2'),5'-bisphosphate nucleotidase</fullName>
        <ecNumber evidence="1">3.1.3.7</ecNumber>
    </submittedName>
</protein>
<dbReference type="Gene3D" id="3.30.540.10">
    <property type="entry name" value="Fructose-1,6-Bisphosphatase, subunit A, domain 1"/>
    <property type="match status" value="1"/>
</dbReference>
<organism evidence="1">
    <name type="scientific">hydrothermal vent metagenome</name>
    <dbReference type="NCBI Taxonomy" id="652676"/>
    <lineage>
        <taxon>unclassified sequences</taxon>
        <taxon>metagenomes</taxon>
        <taxon>ecological metagenomes</taxon>
    </lineage>
</organism>
<dbReference type="CDD" id="cd01638">
    <property type="entry name" value="CysQ"/>
    <property type="match status" value="1"/>
</dbReference>